<keyword evidence="4" id="KW-1185">Reference proteome</keyword>
<comment type="caution">
    <text evidence="3">The sequence shown here is derived from an EMBL/GenBank/DDBJ whole genome shotgun (WGS) entry which is preliminary data.</text>
</comment>
<dbReference type="Gene3D" id="3.10.580.10">
    <property type="entry name" value="CBS-domain"/>
    <property type="match status" value="1"/>
</dbReference>
<dbReference type="RefSeq" id="WP_343754397.1">
    <property type="nucleotide sequence ID" value="NZ_BAAACW010000055.1"/>
</dbReference>
<reference evidence="3 4" key="1">
    <citation type="journal article" date="2019" name="Int. J. Syst. Evol. Microbiol.">
        <title>The Global Catalogue of Microorganisms (GCM) 10K type strain sequencing project: providing services to taxonomists for standard genome sequencing and annotation.</title>
        <authorList>
            <consortium name="The Broad Institute Genomics Platform"/>
            <consortium name="The Broad Institute Genome Sequencing Center for Infectious Disease"/>
            <person name="Wu L."/>
            <person name="Ma J."/>
        </authorList>
    </citation>
    <scope>NUCLEOTIDE SEQUENCE [LARGE SCALE GENOMIC DNA]</scope>
    <source>
        <strain evidence="3 4">JCM 12662</strain>
    </source>
</reference>
<sequence>MDNNFQEFLHAFNELHQAVAEKVNKAPDTHFGELLGTASKQKDKVIETYYSQINFYRELRNLLTHHTIKNEAIAQPSDYLIEEMKQVTQKIKYNKVAKDLFLRKVYSIDEEDKLVDVLNFVKNEHYTQFPVFKGNKLVGIITSIGITKFLADHIDEDLTSIKETRIKDVLEVEEEQDFFEVIPQDTSIFDIEELFMNRIKEGRTNYVLLIAKNNQVKKREDLVGIITPWDMPKVVANK</sequence>
<name>A0ABN0X985_9LACT</name>
<dbReference type="PROSITE" id="PS51371">
    <property type="entry name" value="CBS"/>
    <property type="match status" value="1"/>
</dbReference>
<protein>
    <submittedName>
        <fullName evidence="3">CBS domain-containing protein</fullName>
    </submittedName>
</protein>
<dbReference type="InterPro" id="IPR046342">
    <property type="entry name" value="CBS_dom_sf"/>
</dbReference>
<evidence type="ECO:0000256" key="1">
    <source>
        <dbReference type="PROSITE-ProRule" id="PRU00703"/>
    </source>
</evidence>
<evidence type="ECO:0000259" key="2">
    <source>
        <dbReference type="PROSITE" id="PS51371"/>
    </source>
</evidence>
<evidence type="ECO:0000313" key="4">
    <source>
        <dbReference type="Proteomes" id="UP001501166"/>
    </source>
</evidence>
<evidence type="ECO:0000313" key="3">
    <source>
        <dbReference type="EMBL" id="GAA0358338.1"/>
    </source>
</evidence>
<dbReference type="Pfam" id="PF00571">
    <property type="entry name" value="CBS"/>
    <property type="match status" value="1"/>
</dbReference>
<dbReference type="Proteomes" id="UP001501166">
    <property type="component" value="Unassembled WGS sequence"/>
</dbReference>
<organism evidence="3 4">
    <name type="scientific">Alkalibacterium iburiense</name>
    <dbReference type="NCBI Taxonomy" id="290589"/>
    <lineage>
        <taxon>Bacteria</taxon>
        <taxon>Bacillati</taxon>
        <taxon>Bacillota</taxon>
        <taxon>Bacilli</taxon>
        <taxon>Lactobacillales</taxon>
        <taxon>Carnobacteriaceae</taxon>
        <taxon>Alkalibacterium</taxon>
    </lineage>
</organism>
<gene>
    <name evidence="3" type="ORF">GCM10008932_08800</name>
</gene>
<accession>A0ABN0X985</accession>
<dbReference type="EMBL" id="BAAACW010000055">
    <property type="protein sequence ID" value="GAA0358338.1"/>
    <property type="molecule type" value="Genomic_DNA"/>
</dbReference>
<dbReference type="InterPro" id="IPR000644">
    <property type="entry name" value="CBS_dom"/>
</dbReference>
<dbReference type="CDD" id="cd02205">
    <property type="entry name" value="CBS_pair_SF"/>
    <property type="match status" value="1"/>
</dbReference>
<dbReference type="SUPFAM" id="SSF54631">
    <property type="entry name" value="CBS-domain pair"/>
    <property type="match status" value="1"/>
</dbReference>
<feature type="domain" description="CBS" evidence="2">
    <location>
        <begin position="101"/>
        <end position="156"/>
    </location>
</feature>
<proteinExistence type="predicted"/>
<keyword evidence="1" id="KW-0129">CBS domain</keyword>